<name>A0A9Q8WKF4_9PEZI</name>
<evidence type="ECO:0000313" key="2">
    <source>
        <dbReference type="Proteomes" id="UP000830671"/>
    </source>
</evidence>
<dbReference type="EMBL" id="CP019478">
    <property type="protein sequence ID" value="UQC86077.1"/>
    <property type="molecule type" value="Genomic_DNA"/>
</dbReference>
<accession>A0A9Q8WKF4</accession>
<dbReference type="AlphaFoldDB" id="A0A9Q8WKF4"/>
<proteinExistence type="predicted"/>
<reference evidence="1" key="1">
    <citation type="journal article" date="2021" name="Mol. Plant Microbe Interact.">
        <title>Complete Genome Sequence of the Plant-Pathogenic Fungus Colletotrichum lupini.</title>
        <authorList>
            <person name="Baroncelli R."/>
            <person name="Pensec F."/>
            <person name="Da Lio D."/>
            <person name="Boufleur T."/>
            <person name="Vicente I."/>
            <person name="Sarrocco S."/>
            <person name="Picot A."/>
            <person name="Baraldi E."/>
            <person name="Sukno S."/>
            <person name="Thon M."/>
            <person name="Le Floch G."/>
        </authorList>
    </citation>
    <scope>NUCLEOTIDE SEQUENCE</scope>
    <source>
        <strain evidence="1">IMI 504893</strain>
    </source>
</reference>
<organism evidence="1 2">
    <name type="scientific">Colletotrichum lupini</name>
    <dbReference type="NCBI Taxonomy" id="145971"/>
    <lineage>
        <taxon>Eukaryota</taxon>
        <taxon>Fungi</taxon>
        <taxon>Dikarya</taxon>
        <taxon>Ascomycota</taxon>
        <taxon>Pezizomycotina</taxon>
        <taxon>Sordariomycetes</taxon>
        <taxon>Hypocreomycetidae</taxon>
        <taxon>Glomerellales</taxon>
        <taxon>Glomerellaceae</taxon>
        <taxon>Colletotrichum</taxon>
        <taxon>Colletotrichum acutatum species complex</taxon>
    </lineage>
</organism>
<evidence type="ECO:0000313" key="1">
    <source>
        <dbReference type="EMBL" id="UQC86077.1"/>
    </source>
</evidence>
<dbReference type="RefSeq" id="XP_049147689.1">
    <property type="nucleotide sequence ID" value="XM_049290544.1"/>
</dbReference>
<gene>
    <name evidence="1" type="ORF">CLUP02_11577</name>
</gene>
<sequence>MGGTDRMGLRGVECAWERSLQDRGMQWLGKFAGFTNGPCMARQGEREVRTGNETDQVPGGGTPISALQSNCVPERQGAAAKWVAQRWTHDQRHITSSTSRRGKSCNIYINDEVKSWWGADWNSMSTEFAQDWQIRGKSGRTCSLNGVEFCKGKEYLALPTAIELPRLDTPVYASPYLVLDWALVIDFQCLGPPGLTIKDSCAQRHYLGTRRIVFGRLQIRDGHVGHILKRFVSVALHRLQQELRYYRYLKPGTSVATTNDILHHWEPDAGETAPQLDGSRAVKWIASTPVSKYCTDEALSPHRHLIGSRDQPGKLGSSPAPAGTWGWLTGSNLAPQPALCRYLTLITHIAHFIALPVTVIEA</sequence>
<dbReference type="KEGG" id="clup:CLUP02_11577"/>
<keyword evidence="2" id="KW-1185">Reference proteome</keyword>
<dbReference type="Proteomes" id="UP000830671">
    <property type="component" value="Chromosome 6"/>
</dbReference>
<dbReference type="GeneID" id="73345554"/>
<protein>
    <submittedName>
        <fullName evidence="1">Uncharacterized protein</fullName>
    </submittedName>
</protein>